<dbReference type="AlphaFoldDB" id="A0A0S8G4Y5"/>
<dbReference type="Pfam" id="PF01364">
    <property type="entry name" value="Peptidase_C25"/>
    <property type="match status" value="1"/>
</dbReference>
<evidence type="ECO:0000256" key="1">
    <source>
        <dbReference type="SAM" id="SignalP"/>
    </source>
</evidence>
<dbReference type="GO" id="GO:0006508">
    <property type="term" value="P:proteolysis"/>
    <property type="evidence" value="ECO:0007669"/>
    <property type="project" value="InterPro"/>
</dbReference>
<evidence type="ECO:0000259" key="2">
    <source>
        <dbReference type="Pfam" id="PF01364"/>
    </source>
</evidence>
<evidence type="ECO:0000313" key="3">
    <source>
        <dbReference type="EMBL" id="KPK66989.1"/>
    </source>
</evidence>
<comment type="caution">
    <text evidence="3">The sequence shown here is derived from an EMBL/GenBank/DDBJ whole genome shotgun (WGS) entry which is preliminary data.</text>
</comment>
<dbReference type="EMBL" id="LJUI01000154">
    <property type="protein sequence ID" value="KPK66989.1"/>
    <property type="molecule type" value="Genomic_DNA"/>
</dbReference>
<sequence>MGRRWIVLPLVLLIGSSVAAEEADNGVCDAGAIPVTRWESPHGEVPLSFEEWRAARPWPRDFSLGRVYHSAVRAAPDVDVIVNSELYDDIEAALGQYVAELESWGYVVTVDTASAAQTIPACEELRQYLADRHAAGLEGVVLIGDLPVPWFQMIDEFEGDDLRDDYEEFPIDLFYMDLDGEWADELHYDPQSQQMVPGPDGIFDTHEGGMEPEIWTGRMTASPLGDEVYLITNYLGKVHAFRTGANTLAERALVYVDDDWYPWAMQWSGDVGLAYGDRTNVYDPEETTAWDYRDRLDDDYEWIAVHAHSWPGGHGFVYNNGSSWSWFYAYEIPSIDPLALFYNLFACSNARYVEDGYMGGEYVFAPTRGLGAIGSTKTGSMLEFQDFYGPLGEGKEIGEAFRAWFEAQIKDGFEMWEKSWYYGMTLLGDPTLRPQAPAVSVAMTPESVELAPGETLVYTATVVNHADTSVTFVGYGDVSLPNGNPYPGNPVLGPITIVLGPNQVKSRSIQHVIPLGAPAGTYTYEGVAETLLGEEIDRDDFEFTVNASAG</sequence>
<gene>
    <name evidence="3" type="ORF">AMJ82_11480</name>
</gene>
<organism evidence="3 4">
    <name type="scientific">candidate division TA06 bacterium SM23_40</name>
    <dbReference type="NCBI Taxonomy" id="1703774"/>
    <lineage>
        <taxon>Bacteria</taxon>
        <taxon>Bacteria division TA06</taxon>
    </lineage>
</organism>
<dbReference type="GO" id="GO:0008234">
    <property type="term" value="F:cysteine-type peptidase activity"/>
    <property type="evidence" value="ECO:0007669"/>
    <property type="project" value="InterPro"/>
</dbReference>
<proteinExistence type="predicted"/>
<feature type="domain" description="Gingipain" evidence="2">
    <location>
        <begin position="115"/>
        <end position="433"/>
    </location>
</feature>
<accession>A0A0S8G4Y5</accession>
<reference evidence="3 4" key="1">
    <citation type="journal article" date="2015" name="Microbiome">
        <title>Genomic resolution of linkages in carbon, nitrogen, and sulfur cycling among widespread estuary sediment bacteria.</title>
        <authorList>
            <person name="Baker B.J."/>
            <person name="Lazar C.S."/>
            <person name="Teske A.P."/>
            <person name="Dick G.J."/>
        </authorList>
    </citation>
    <scope>NUCLEOTIDE SEQUENCE [LARGE SCALE GENOMIC DNA]</scope>
    <source>
        <strain evidence="3">SM23_40</strain>
    </source>
</reference>
<dbReference type="Proteomes" id="UP000051717">
    <property type="component" value="Unassembled WGS sequence"/>
</dbReference>
<feature type="signal peptide" evidence="1">
    <location>
        <begin position="1"/>
        <end position="19"/>
    </location>
</feature>
<feature type="chain" id="PRO_5006646662" description="Gingipain domain-containing protein" evidence="1">
    <location>
        <begin position="20"/>
        <end position="550"/>
    </location>
</feature>
<evidence type="ECO:0000313" key="4">
    <source>
        <dbReference type="Proteomes" id="UP000051717"/>
    </source>
</evidence>
<dbReference type="InterPro" id="IPR001769">
    <property type="entry name" value="Gingipain"/>
</dbReference>
<keyword evidence="1" id="KW-0732">Signal</keyword>
<name>A0A0S8G4Y5_UNCT6</name>
<protein>
    <recommendedName>
        <fullName evidence="2">Gingipain domain-containing protein</fullName>
    </recommendedName>
</protein>